<reference evidence="4 5" key="1">
    <citation type="submission" date="2023-03" db="EMBL/GenBank/DDBJ databases">
        <title>Bacillus Genome Sequencing.</title>
        <authorList>
            <person name="Dunlap C."/>
        </authorList>
    </citation>
    <scope>NUCLEOTIDE SEQUENCE [LARGE SCALE GENOMIC DNA]</scope>
    <source>
        <strain evidence="4 5">B-23453</strain>
    </source>
</reference>
<keyword evidence="3" id="KW-0732">Signal</keyword>
<keyword evidence="2" id="KW-0472">Membrane</keyword>
<keyword evidence="2" id="KW-1133">Transmembrane helix</keyword>
<organism evidence="4 5">
    <name type="scientific">Heyndrickxia acidicola</name>
    <dbReference type="NCBI Taxonomy" id="209389"/>
    <lineage>
        <taxon>Bacteria</taxon>
        <taxon>Bacillati</taxon>
        <taxon>Bacillota</taxon>
        <taxon>Bacilli</taxon>
        <taxon>Bacillales</taxon>
        <taxon>Bacillaceae</taxon>
        <taxon>Heyndrickxia</taxon>
    </lineage>
</organism>
<evidence type="ECO:0000256" key="1">
    <source>
        <dbReference type="SAM" id="MobiDB-lite"/>
    </source>
</evidence>
<keyword evidence="5" id="KW-1185">Reference proteome</keyword>
<evidence type="ECO:0000313" key="4">
    <source>
        <dbReference type="EMBL" id="MED1201819.1"/>
    </source>
</evidence>
<evidence type="ECO:0000256" key="3">
    <source>
        <dbReference type="SAM" id="SignalP"/>
    </source>
</evidence>
<sequence length="143" mass="15146">MKKLMLALFVLLAFAVPNVAQAKGFSGGHSSFGSHSITSHSTGTYHSGYRSPSSHVSRNNSSYTHSSSYNQPSRAKSFATHAAAFGAGALLGSMFHPFGGGGYSYGGGYGNGGVPFLGILIDVLIVVVIIWIIRRIFGGRRRY</sequence>
<evidence type="ECO:0000313" key="5">
    <source>
        <dbReference type="Proteomes" id="UP001341444"/>
    </source>
</evidence>
<comment type="caution">
    <text evidence="4">The sequence shown here is derived from an EMBL/GenBank/DDBJ whole genome shotgun (WGS) entry which is preliminary data.</text>
</comment>
<accession>A0ABU6MBL9</accession>
<feature type="transmembrane region" description="Helical" evidence="2">
    <location>
        <begin position="113"/>
        <end position="133"/>
    </location>
</feature>
<dbReference type="RefSeq" id="WP_066268488.1">
    <property type="nucleotide sequence ID" value="NZ_JARMAB010000003.1"/>
</dbReference>
<protein>
    <submittedName>
        <fullName evidence="4">Uncharacterized protein</fullName>
    </submittedName>
</protein>
<feature type="region of interest" description="Disordered" evidence="1">
    <location>
        <begin position="43"/>
        <end position="68"/>
    </location>
</feature>
<dbReference type="EMBL" id="JARMAB010000003">
    <property type="protein sequence ID" value="MED1201819.1"/>
    <property type="molecule type" value="Genomic_DNA"/>
</dbReference>
<dbReference type="Proteomes" id="UP001341444">
    <property type="component" value="Unassembled WGS sequence"/>
</dbReference>
<name>A0ABU6MBL9_9BACI</name>
<proteinExistence type="predicted"/>
<evidence type="ECO:0000256" key="2">
    <source>
        <dbReference type="SAM" id="Phobius"/>
    </source>
</evidence>
<feature type="chain" id="PRO_5047377182" evidence="3">
    <location>
        <begin position="23"/>
        <end position="143"/>
    </location>
</feature>
<keyword evidence="2" id="KW-0812">Transmembrane</keyword>
<gene>
    <name evidence="4" type="ORF">P4T90_01810</name>
</gene>
<feature type="signal peptide" evidence="3">
    <location>
        <begin position="1"/>
        <end position="22"/>
    </location>
</feature>